<dbReference type="PROSITE" id="PS51755">
    <property type="entry name" value="OMPR_PHOB"/>
    <property type="match status" value="1"/>
</dbReference>
<dbReference type="InterPro" id="IPR016032">
    <property type="entry name" value="Sig_transdc_resp-reg_C-effctor"/>
</dbReference>
<dbReference type="CDD" id="cd00383">
    <property type="entry name" value="trans_reg_C"/>
    <property type="match status" value="1"/>
</dbReference>
<gene>
    <name evidence="6" type="ORF">NHF51_15865</name>
</gene>
<dbReference type="Gene3D" id="1.10.10.10">
    <property type="entry name" value="Winged helix-like DNA-binding domain superfamily/Winged helix DNA-binding domain"/>
    <property type="match status" value="1"/>
</dbReference>
<dbReference type="Pfam" id="PF00486">
    <property type="entry name" value="Trans_reg_C"/>
    <property type="match status" value="1"/>
</dbReference>
<evidence type="ECO:0000313" key="6">
    <source>
        <dbReference type="EMBL" id="USV56808.1"/>
    </source>
</evidence>
<dbReference type="InterPro" id="IPR001867">
    <property type="entry name" value="OmpR/PhoB-type_DNA-bd"/>
</dbReference>
<dbReference type="Proteomes" id="UP001056890">
    <property type="component" value="Chromosome"/>
</dbReference>
<dbReference type="AlphaFoldDB" id="A0AAE9MFR6"/>
<organism evidence="6 7">
    <name type="scientific">Aeromonas encheleia</name>
    <dbReference type="NCBI Taxonomy" id="73010"/>
    <lineage>
        <taxon>Bacteria</taxon>
        <taxon>Pseudomonadati</taxon>
        <taxon>Pseudomonadota</taxon>
        <taxon>Gammaproteobacteria</taxon>
        <taxon>Aeromonadales</taxon>
        <taxon>Aeromonadaceae</taxon>
        <taxon>Aeromonas</taxon>
    </lineage>
</organism>
<dbReference type="GO" id="GO:0000160">
    <property type="term" value="P:phosphorelay signal transduction system"/>
    <property type="evidence" value="ECO:0007669"/>
    <property type="project" value="InterPro"/>
</dbReference>
<feature type="DNA-binding region" description="OmpR/PhoB-type" evidence="2">
    <location>
        <begin position="10"/>
        <end position="115"/>
    </location>
</feature>
<dbReference type="SMART" id="SM00862">
    <property type="entry name" value="Trans_reg_C"/>
    <property type="match status" value="1"/>
</dbReference>
<reference evidence="6" key="1">
    <citation type="submission" date="2022-06" db="EMBL/GenBank/DDBJ databases">
        <title>Complete Genome of Aeromonas sp. Strain SOD01 Isolated from an Urban Freshwater Stream.</title>
        <authorList>
            <person name="Williams L.E."/>
            <person name="Brysgel T."/>
            <person name="Capestro E.M."/>
            <person name="Foltz G.V."/>
            <person name="Gardner A.E."/>
            <person name="Ingrassia J."/>
            <person name="Peterson E."/>
            <person name="Arruda J."/>
            <person name="Flaherty I."/>
            <person name="Hunt M."/>
            <person name="Pappas G."/>
            <person name="Ramsaran S."/>
            <person name="Rocha M."/>
        </authorList>
    </citation>
    <scope>NUCLEOTIDE SEQUENCE</scope>
    <source>
        <strain evidence="6">SOD01</strain>
    </source>
</reference>
<keyword evidence="7" id="KW-1185">Reference proteome</keyword>
<evidence type="ECO:0000256" key="2">
    <source>
        <dbReference type="PROSITE-ProRule" id="PRU01091"/>
    </source>
</evidence>
<dbReference type="GO" id="GO:0003677">
    <property type="term" value="F:DNA binding"/>
    <property type="evidence" value="ECO:0007669"/>
    <property type="project" value="UniProtKB-UniRule"/>
</dbReference>
<dbReference type="RefSeq" id="WP_252994914.1">
    <property type="nucleotide sequence ID" value="NZ_CP099717.1"/>
</dbReference>
<feature type="domain" description="OmpR/PhoB-type" evidence="5">
    <location>
        <begin position="10"/>
        <end position="115"/>
    </location>
</feature>
<name>A0AAE9MFR6_9GAMM</name>
<evidence type="ECO:0000256" key="3">
    <source>
        <dbReference type="SAM" id="MobiDB-lite"/>
    </source>
</evidence>
<feature type="transmembrane region" description="Helical" evidence="4">
    <location>
        <begin position="181"/>
        <end position="199"/>
    </location>
</feature>
<keyword evidence="4" id="KW-1133">Transmembrane helix</keyword>
<evidence type="ECO:0000256" key="1">
    <source>
        <dbReference type="ARBA" id="ARBA00023125"/>
    </source>
</evidence>
<dbReference type="EMBL" id="CP099717">
    <property type="protein sequence ID" value="USV56808.1"/>
    <property type="molecule type" value="Genomic_DNA"/>
</dbReference>
<sequence>MQDETEAGSISAYQFGNYRFDVNRRELSLCADPASPQPLSSARLSCAEALILAYLLDHHDEICDKETLLAAGWQGRPISPNSLNVAIANIRRHLLPSPRCAEIRSTARKGYALHLGGPLSHIGGKQEPPQVPQPELAGSQVPPQPAEPAWHSPSARPLWQRGKRLWLSGLDRLLQTRTLCYVNLALLLCLLLAAGLLRFEWLGVRCKQAAGHSLCQMEAKASPTAMSPGTLTLISGHRVLTLSYHELDKEF</sequence>
<dbReference type="SUPFAM" id="SSF46894">
    <property type="entry name" value="C-terminal effector domain of the bipartite response regulators"/>
    <property type="match status" value="1"/>
</dbReference>
<protein>
    <submittedName>
        <fullName evidence="6">Winged helix-turn-helix domain-containing protein</fullName>
    </submittedName>
</protein>
<keyword evidence="1 2" id="KW-0238">DNA-binding</keyword>
<evidence type="ECO:0000259" key="5">
    <source>
        <dbReference type="PROSITE" id="PS51755"/>
    </source>
</evidence>
<dbReference type="GO" id="GO:0006355">
    <property type="term" value="P:regulation of DNA-templated transcription"/>
    <property type="evidence" value="ECO:0007669"/>
    <property type="project" value="InterPro"/>
</dbReference>
<keyword evidence="4" id="KW-0472">Membrane</keyword>
<proteinExistence type="predicted"/>
<keyword evidence="4" id="KW-0812">Transmembrane</keyword>
<dbReference type="InterPro" id="IPR036388">
    <property type="entry name" value="WH-like_DNA-bd_sf"/>
</dbReference>
<evidence type="ECO:0000256" key="4">
    <source>
        <dbReference type="SAM" id="Phobius"/>
    </source>
</evidence>
<feature type="region of interest" description="Disordered" evidence="3">
    <location>
        <begin position="122"/>
        <end position="154"/>
    </location>
</feature>
<accession>A0AAE9MFR6</accession>
<evidence type="ECO:0000313" key="7">
    <source>
        <dbReference type="Proteomes" id="UP001056890"/>
    </source>
</evidence>